<dbReference type="GO" id="GO:0016853">
    <property type="term" value="F:isomerase activity"/>
    <property type="evidence" value="ECO:0007669"/>
    <property type="project" value="UniProtKB-KW"/>
</dbReference>
<dbReference type="GO" id="GO:0046872">
    <property type="term" value="F:metal ion binding"/>
    <property type="evidence" value="ECO:0007669"/>
    <property type="project" value="UniProtKB-KW"/>
</dbReference>
<evidence type="ECO:0000256" key="5">
    <source>
        <dbReference type="ARBA" id="ARBA00022723"/>
    </source>
</evidence>
<dbReference type="InterPro" id="IPR011013">
    <property type="entry name" value="Gal_mutarotase_sf_dom"/>
</dbReference>
<evidence type="ECO:0000256" key="2">
    <source>
        <dbReference type="ARBA" id="ARBA00006251"/>
    </source>
</evidence>
<dbReference type="Proteomes" id="UP000239899">
    <property type="component" value="Unassembled WGS sequence"/>
</dbReference>
<keyword evidence="11" id="KW-1185">Reference proteome</keyword>
<comment type="caution">
    <text evidence="10">The sequence shown here is derived from an EMBL/GenBank/DDBJ whole genome shotgun (WGS) entry which is preliminary data.</text>
</comment>
<dbReference type="InterPro" id="IPR019845">
    <property type="entry name" value="Squalene/phytoene_synthase_CS"/>
</dbReference>
<dbReference type="NCBIfam" id="NF008277">
    <property type="entry name" value="PRK11055.1"/>
    <property type="match status" value="1"/>
</dbReference>
<evidence type="ECO:0000256" key="7">
    <source>
        <dbReference type="ARBA" id="ARBA00023235"/>
    </source>
</evidence>
<dbReference type="InterPro" id="IPR006449">
    <property type="entry name" value="Squal_synth-like"/>
</dbReference>
<dbReference type="InterPro" id="IPR033904">
    <property type="entry name" value="Trans_IPPS_HH"/>
</dbReference>
<dbReference type="FunFam" id="1.10.600.10:FF:000023">
    <property type="entry name" value="Squalene synthase"/>
    <property type="match status" value="1"/>
</dbReference>
<dbReference type="PANTHER" id="PTHR11626">
    <property type="entry name" value="FARNESYL-DIPHOSPHATE FARNESYLTRANSFERASE"/>
    <property type="match status" value="1"/>
</dbReference>
<keyword evidence="7" id="KW-0413">Isomerase</keyword>
<evidence type="ECO:0000256" key="4">
    <source>
        <dbReference type="ARBA" id="ARBA00022679"/>
    </source>
</evidence>
<dbReference type="NCBIfam" id="TIGR01559">
    <property type="entry name" value="squal_synth"/>
    <property type="match status" value="1"/>
</dbReference>
<dbReference type="GO" id="GO:0045338">
    <property type="term" value="P:farnesyl diphosphate metabolic process"/>
    <property type="evidence" value="ECO:0007669"/>
    <property type="project" value="InterPro"/>
</dbReference>
<dbReference type="GO" id="GO:0051996">
    <property type="term" value="F:squalene synthase [NAD(P)H] activity"/>
    <property type="evidence" value="ECO:0007669"/>
    <property type="project" value="UniProtKB-EC"/>
</dbReference>
<sequence length="842" mass="92226">MGKLGELLSHPDELVPMVSMALAARRAKQLPKQPGLAFCYDMLNRVSRSFAVVIQQLPDGLRDAVCVFYLVLRALDTVEDDMSLDAEVKIPLLRCFHEKCYDRSWKMSCGSGEYVRLMEHYPLVTVFNSVWLVRDVRLMEHYPLVTDVFLSLDKHYQKVIADICRRMGAGMADFAGEDEASEVISVKDYDLYCHYVAGLVGVGLSQLFASSGYEDRDFSKHEGLANDMGLFLQKTNIIRDYLEDITEEPRPRMWWPKDIWGQYAGSLEDFRQPEHAAAAVACLNDMITNALGHVEACLQYMSLLCQPNIFKFCAIPQIMAIATLSLCYNNHNVFTGVVKMRRGEVAKVMYHLESYEDVLQLFRNYAEVIASKAQRQAGGDANQQRTVQLCSKIVASCDRRLQAVADEKAAAEAAKRAAPVPLAGRLLLLVLALLYVLFAYRIEQVRAWMGVQQRAEAAGLDGFNLAAACAFLCYALFVGLTGKKVLPSGTMEGAITLRNGKGVEVHILRRGATIQRLLVPDRAGKLEDVVLGFDDEAPYKDGTSPYMGAIVGRVANRIANASFELDGQRYKLAANNGPNCLHGGKIGYDKVEWQAAPEASNRGQAVRLTYTSPDGEEGFPGTVQLSVVYTLTEASELWVEMQAAADAATPINLAQHSYFNLAGHASGTVLGHQLTLHGGDHYTPVDDVAIPTGDIAPVRGTPFDFTSPHTVGERIDDVPGPAPGGYDHNIVLFSLGPNAKDKVHGGMASDTPQLAATLVDPGSGRGMNVLTTAPGVQFYSGNFLDGSLRSKGGAAYVKHAGLCLETQGFPNAINTPNFPSVVLRPGEEYRHTVVYQFFTEQS</sequence>
<keyword evidence="9" id="KW-1133">Transmembrane helix</keyword>
<proteinExistence type="inferred from homology"/>
<dbReference type="OrthoDB" id="274691at2759"/>
<dbReference type="GO" id="GO:0005975">
    <property type="term" value="P:carbohydrate metabolic process"/>
    <property type="evidence" value="ECO:0007669"/>
    <property type="project" value="InterPro"/>
</dbReference>
<evidence type="ECO:0000256" key="3">
    <source>
        <dbReference type="ARBA" id="ARBA00012373"/>
    </source>
</evidence>
<gene>
    <name evidence="10" type="ORF">C2E21_0714</name>
</gene>
<comment type="cofactor">
    <cofactor evidence="1">
        <name>Mg(2+)</name>
        <dbReference type="ChEBI" id="CHEBI:18420"/>
    </cofactor>
</comment>
<evidence type="ECO:0000256" key="9">
    <source>
        <dbReference type="SAM" id="Phobius"/>
    </source>
</evidence>
<keyword evidence="8" id="KW-0119">Carbohydrate metabolism</keyword>
<evidence type="ECO:0000313" key="10">
    <source>
        <dbReference type="EMBL" id="PRW60802.1"/>
    </source>
</evidence>
<dbReference type="AlphaFoldDB" id="A0A2P6U3A7"/>
<dbReference type="Pfam" id="PF01263">
    <property type="entry name" value="Aldose_epim"/>
    <property type="match status" value="1"/>
</dbReference>
<evidence type="ECO:0000256" key="6">
    <source>
        <dbReference type="ARBA" id="ARBA00022842"/>
    </source>
</evidence>
<organism evidence="10 11">
    <name type="scientific">Chlorella sorokiniana</name>
    <name type="common">Freshwater green alga</name>
    <dbReference type="NCBI Taxonomy" id="3076"/>
    <lineage>
        <taxon>Eukaryota</taxon>
        <taxon>Viridiplantae</taxon>
        <taxon>Chlorophyta</taxon>
        <taxon>core chlorophytes</taxon>
        <taxon>Trebouxiophyceae</taxon>
        <taxon>Chlorellales</taxon>
        <taxon>Chlorellaceae</taxon>
        <taxon>Chlorella clade</taxon>
        <taxon>Chlorella</taxon>
    </lineage>
</organism>
<keyword evidence="4" id="KW-0808">Transferase</keyword>
<dbReference type="InterPro" id="IPR044844">
    <property type="entry name" value="Trans_IPPS_euk-type"/>
</dbReference>
<reference evidence="10 11" key="1">
    <citation type="journal article" date="2018" name="Plant J.">
        <title>Genome sequences of Chlorella sorokiniana UTEX 1602 and Micractinium conductrix SAG 241.80: implications to maltose excretion by a green alga.</title>
        <authorList>
            <person name="Arriola M.B."/>
            <person name="Velmurugan N."/>
            <person name="Zhang Y."/>
            <person name="Plunkett M.H."/>
            <person name="Hondzo H."/>
            <person name="Barney B.M."/>
        </authorList>
    </citation>
    <scope>NUCLEOTIDE SEQUENCE [LARGE SCALE GENOMIC DNA]</scope>
    <source>
        <strain evidence="11">UTEX 1602</strain>
    </source>
</reference>
<name>A0A2P6U3A7_CHLSO</name>
<keyword evidence="5" id="KW-0479">Metal-binding</keyword>
<dbReference type="PANTHER" id="PTHR11626:SF2">
    <property type="entry name" value="SQUALENE SYNTHASE"/>
    <property type="match status" value="1"/>
</dbReference>
<dbReference type="SFLD" id="SFLDS00005">
    <property type="entry name" value="Isoprenoid_Synthase_Type_I"/>
    <property type="match status" value="1"/>
</dbReference>
<dbReference type="EMBL" id="LHPG02000002">
    <property type="protein sequence ID" value="PRW60802.1"/>
    <property type="molecule type" value="Genomic_DNA"/>
</dbReference>
<comment type="similarity">
    <text evidence="2">Belongs to the phytoene/squalene synthase family.</text>
</comment>
<accession>A0A2P6U3A7</accession>
<dbReference type="SFLD" id="SFLDG01018">
    <property type="entry name" value="Squalene/Phytoene_Synthase_Lik"/>
    <property type="match status" value="1"/>
</dbReference>
<dbReference type="Pfam" id="PF00494">
    <property type="entry name" value="SQS_PSY"/>
    <property type="match status" value="1"/>
</dbReference>
<dbReference type="InterPro" id="IPR014718">
    <property type="entry name" value="GH-type_carb-bd"/>
</dbReference>
<dbReference type="Gene3D" id="1.10.600.10">
    <property type="entry name" value="Farnesyl Diphosphate Synthase"/>
    <property type="match status" value="1"/>
</dbReference>
<keyword evidence="9" id="KW-0812">Transmembrane</keyword>
<protein>
    <recommendedName>
        <fullName evidence="3">squalene synthase</fullName>
        <ecNumber evidence="3">2.5.1.21</ecNumber>
    </recommendedName>
</protein>
<dbReference type="CDD" id="cd00683">
    <property type="entry name" value="Trans_IPPS_HH"/>
    <property type="match status" value="1"/>
</dbReference>
<dbReference type="GO" id="GO:0005789">
    <property type="term" value="C:endoplasmic reticulum membrane"/>
    <property type="evidence" value="ECO:0007669"/>
    <property type="project" value="TreeGrafter"/>
</dbReference>
<evidence type="ECO:0000256" key="1">
    <source>
        <dbReference type="ARBA" id="ARBA00001946"/>
    </source>
</evidence>
<dbReference type="InterPro" id="IPR047215">
    <property type="entry name" value="Galactose_mutarotase-like"/>
</dbReference>
<dbReference type="SUPFAM" id="SSF74650">
    <property type="entry name" value="Galactose mutarotase-like"/>
    <property type="match status" value="1"/>
</dbReference>
<dbReference type="STRING" id="3076.A0A2P6U3A7"/>
<dbReference type="GO" id="GO:0016126">
    <property type="term" value="P:sterol biosynthetic process"/>
    <property type="evidence" value="ECO:0007669"/>
    <property type="project" value="UniProtKB-ARBA"/>
</dbReference>
<dbReference type="InterPro" id="IPR008949">
    <property type="entry name" value="Isoprenoid_synthase_dom_sf"/>
</dbReference>
<evidence type="ECO:0000256" key="8">
    <source>
        <dbReference type="ARBA" id="ARBA00023277"/>
    </source>
</evidence>
<dbReference type="InterPro" id="IPR008183">
    <property type="entry name" value="Aldose_1/G6P_1-epimerase"/>
</dbReference>
<feature type="transmembrane region" description="Helical" evidence="9">
    <location>
        <begin position="422"/>
        <end position="442"/>
    </location>
</feature>
<dbReference type="PROSITE" id="PS01044">
    <property type="entry name" value="SQUALEN_PHYTOEN_SYN_1"/>
    <property type="match status" value="1"/>
</dbReference>
<keyword evidence="6" id="KW-0460">Magnesium</keyword>
<dbReference type="InterPro" id="IPR002060">
    <property type="entry name" value="Squ/phyt_synthse"/>
</dbReference>
<evidence type="ECO:0000313" key="11">
    <source>
        <dbReference type="Proteomes" id="UP000239899"/>
    </source>
</evidence>
<dbReference type="CDD" id="cd09019">
    <property type="entry name" value="galactose_mutarotase_like"/>
    <property type="match status" value="1"/>
</dbReference>
<feature type="transmembrane region" description="Helical" evidence="9">
    <location>
        <begin position="463"/>
        <end position="482"/>
    </location>
</feature>
<dbReference type="GO" id="GO:0030246">
    <property type="term" value="F:carbohydrate binding"/>
    <property type="evidence" value="ECO:0007669"/>
    <property type="project" value="InterPro"/>
</dbReference>
<dbReference type="SUPFAM" id="SSF48576">
    <property type="entry name" value="Terpenoid synthases"/>
    <property type="match status" value="1"/>
</dbReference>
<keyword evidence="9" id="KW-0472">Membrane</keyword>
<dbReference type="Gene3D" id="2.70.98.10">
    <property type="match status" value="1"/>
</dbReference>
<dbReference type="EC" id="2.5.1.21" evidence="3"/>